<evidence type="ECO:0000313" key="1">
    <source>
        <dbReference type="EMBL" id="GAG02474.1"/>
    </source>
</evidence>
<feature type="non-terminal residue" evidence="1">
    <location>
        <position position="107"/>
    </location>
</feature>
<dbReference type="EMBL" id="BARS01026605">
    <property type="protein sequence ID" value="GAG02474.1"/>
    <property type="molecule type" value="Genomic_DNA"/>
</dbReference>
<comment type="caution">
    <text evidence="1">The sequence shown here is derived from an EMBL/GenBank/DDBJ whole genome shotgun (WGS) entry which is preliminary data.</text>
</comment>
<gene>
    <name evidence="1" type="ORF">S01H1_41914</name>
</gene>
<organism evidence="1">
    <name type="scientific">marine sediment metagenome</name>
    <dbReference type="NCBI Taxonomy" id="412755"/>
    <lineage>
        <taxon>unclassified sequences</taxon>
        <taxon>metagenomes</taxon>
        <taxon>ecological metagenomes</taxon>
    </lineage>
</organism>
<dbReference type="AlphaFoldDB" id="X0U9H1"/>
<protein>
    <submittedName>
        <fullName evidence="1">Uncharacterized protein</fullName>
    </submittedName>
</protein>
<reference evidence="1" key="1">
    <citation type="journal article" date="2014" name="Front. Microbiol.">
        <title>High frequency of phylogenetically diverse reductive dehalogenase-homologous genes in deep subseafloor sedimentary metagenomes.</title>
        <authorList>
            <person name="Kawai M."/>
            <person name="Futagami T."/>
            <person name="Toyoda A."/>
            <person name="Takaki Y."/>
            <person name="Nishi S."/>
            <person name="Hori S."/>
            <person name="Arai W."/>
            <person name="Tsubouchi T."/>
            <person name="Morono Y."/>
            <person name="Uchiyama I."/>
            <person name="Ito T."/>
            <person name="Fujiyama A."/>
            <person name="Inagaki F."/>
            <person name="Takami H."/>
        </authorList>
    </citation>
    <scope>NUCLEOTIDE SEQUENCE</scope>
    <source>
        <strain evidence="1">Expedition CK06-06</strain>
    </source>
</reference>
<sequence length="107" mass="11968">MGDISSKLSTFKGVTEVHPEKSLRLTREVKERALSAGADLVGILSAESVDSIPGHWVGWQVRKHTVKTSHYLKEAKSVIVLGYHAWNDIHEAIMPKSGEIEYPVYIR</sequence>
<name>X0U9H1_9ZZZZ</name>
<accession>X0U9H1</accession>
<proteinExistence type="predicted"/>